<evidence type="ECO:0000313" key="2">
    <source>
        <dbReference type="EMBL" id="KAK9043243.1"/>
    </source>
</evidence>
<keyword evidence="3" id="KW-1185">Reference proteome</keyword>
<evidence type="ECO:0000313" key="3">
    <source>
        <dbReference type="Proteomes" id="UP001396334"/>
    </source>
</evidence>
<organism evidence="2 3">
    <name type="scientific">Hibiscus sabdariffa</name>
    <name type="common">roselle</name>
    <dbReference type="NCBI Taxonomy" id="183260"/>
    <lineage>
        <taxon>Eukaryota</taxon>
        <taxon>Viridiplantae</taxon>
        <taxon>Streptophyta</taxon>
        <taxon>Embryophyta</taxon>
        <taxon>Tracheophyta</taxon>
        <taxon>Spermatophyta</taxon>
        <taxon>Magnoliopsida</taxon>
        <taxon>eudicotyledons</taxon>
        <taxon>Gunneridae</taxon>
        <taxon>Pentapetalae</taxon>
        <taxon>rosids</taxon>
        <taxon>malvids</taxon>
        <taxon>Malvales</taxon>
        <taxon>Malvaceae</taxon>
        <taxon>Malvoideae</taxon>
        <taxon>Hibiscus</taxon>
    </lineage>
</organism>
<sequence>MHKGVMHKQSSTLQPRTKPKKEGITLSAAGQGHNGRGNTPCQAREQGRGRGWSEPPILSHKGNRKQERISANGQRKFAKERNKRRPKSVNNNAANKTKTLTETKEAWLRNNRRATQGDRQRRPASPKPANNAAISVRIPAEPGSTWQRNQIQPPRVTTLREGATNQHHASHKRNRIRN</sequence>
<dbReference type="EMBL" id="JBBPBN010000003">
    <property type="protein sequence ID" value="KAK9043243.1"/>
    <property type="molecule type" value="Genomic_DNA"/>
</dbReference>
<accession>A0ABR2U0I2</accession>
<feature type="region of interest" description="Disordered" evidence="1">
    <location>
        <begin position="1"/>
        <end position="152"/>
    </location>
</feature>
<evidence type="ECO:0000256" key="1">
    <source>
        <dbReference type="SAM" id="MobiDB-lite"/>
    </source>
</evidence>
<gene>
    <name evidence="2" type="ORF">V6N11_071590</name>
</gene>
<protein>
    <submittedName>
        <fullName evidence="2">Uncharacterized protein</fullName>
    </submittedName>
</protein>
<name>A0ABR2U0I2_9ROSI</name>
<proteinExistence type="predicted"/>
<comment type="caution">
    <text evidence="2">The sequence shown here is derived from an EMBL/GenBank/DDBJ whole genome shotgun (WGS) entry which is preliminary data.</text>
</comment>
<dbReference type="Proteomes" id="UP001396334">
    <property type="component" value="Unassembled WGS sequence"/>
</dbReference>
<reference evidence="2 3" key="1">
    <citation type="journal article" date="2024" name="G3 (Bethesda)">
        <title>Genome assembly of Hibiscus sabdariffa L. provides insights into metabolisms of medicinal natural products.</title>
        <authorList>
            <person name="Kim T."/>
        </authorList>
    </citation>
    <scope>NUCLEOTIDE SEQUENCE [LARGE SCALE GENOMIC DNA]</scope>
    <source>
        <strain evidence="2">TK-2024</strain>
        <tissue evidence="2">Old leaves</tissue>
    </source>
</reference>
<feature type="compositionally biased region" description="Basic residues" evidence="1">
    <location>
        <begin position="76"/>
        <end position="87"/>
    </location>
</feature>